<evidence type="ECO:0000256" key="4">
    <source>
        <dbReference type="ARBA" id="ARBA00023317"/>
    </source>
</evidence>
<dbReference type="PANTHER" id="PTHR10067">
    <property type="entry name" value="PHOSPHATIDYLSERINE DECARBOXYLASE"/>
    <property type="match status" value="1"/>
</dbReference>
<evidence type="ECO:0000313" key="6">
    <source>
        <dbReference type="Proteomes" id="UP000261032"/>
    </source>
</evidence>
<dbReference type="InterPro" id="IPR003817">
    <property type="entry name" value="PS_Dcarbxylase"/>
</dbReference>
<evidence type="ECO:0000256" key="2">
    <source>
        <dbReference type="ARBA" id="ARBA00023145"/>
    </source>
</evidence>
<reference evidence="5 6" key="1">
    <citation type="submission" date="2018-08" db="EMBL/GenBank/DDBJ databases">
        <title>A genome reference for cultivated species of the human gut microbiota.</title>
        <authorList>
            <person name="Zou Y."/>
            <person name="Xue W."/>
            <person name="Luo G."/>
        </authorList>
    </citation>
    <scope>NUCLEOTIDE SEQUENCE [LARGE SCALE GENOMIC DNA]</scope>
    <source>
        <strain evidence="5 6">OM06-4</strain>
    </source>
</reference>
<evidence type="ECO:0000256" key="3">
    <source>
        <dbReference type="ARBA" id="ARBA00023239"/>
    </source>
</evidence>
<gene>
    <name evidence="5" type="ORF">DXB93_03150</name>
</gene>
<dbReference type="Proteomes" id="UP000261032">
    <property type="component" value="Unassembled WGS sequence"/>
</dbReference>
<protein>
    <submittedName>
        <fullName evidence="5">Phosphatidylserine decarboxylase</fullName>
    </submittedName>
</protein>
<keyword evidence="3" id="KW-0456">Lyase</keyword>
<evidence type="ECO:0000313" key="5">
    <source>
        <dbReference type="EMBL" id="RGD86829.1"/>
    </source>
</evidence>
<sequence>MIVVDRLGNVQTNGEGQNNLLKKLYGTFLGRCALKILVCKFVSDLGGWYMNSSLSKRRIAPFIKENKIDMSQYEQREFKSYNDFFTRKIVDGKRPFLADDNVLISPADSKLSCYKIDKDSRFMIKDTRYSLGELLEDDELAKEYMNGYWMIFRLTVDDYHRYSFIDDGKIIGNKYIKGRFHTVNPIANDYYPIYKQNSRSYTIIESKNFGKMIQMEVGAMMVGRIVNHDKKQCFKGEEKGYFEFGGSTVIILLKENQVVIDNDIIENSMNDKETVVKLGETIGKKY</sequence>
<dbReference type="EMBL" id="QUSL01000003">
    <property type="protein sequence ID" value="RGD86829.1"/>
    <property type="molecule type" value="Genomic_DNA"/>
</dbReference>
<dbReference type="Pfam" id="PF02666">
    <property type="entry name" value="PS_Dcarbxylase"/>
    <property type="match status" value="1"/>
</dbReference>
<dbReference type="GO" id="GO:0008654">
    <property type="term" value="P:phospholipid biosynthetic process"/>
    <property type="evidence" value="ECO:0007669"/>
    <property type="project" value="InterPro"/>
</dbReference>
<dbReference type="RefSeq" id="WP_117580485.1">
    <property type="nucleotide sequence ID" value="NZ_JAQEEX010000031.1"/>
</dbReference>
<keyword evidence="2" id="KW-0865">Zymogen</keyword>
<evidence type="ECO:0000256" key="1">
    <source>
        <dbReference type="ARBA" id="ARBA00022793"/>
    </source>
</evidence>
<keyword evidence="4" id="KW-0670">Pyruvate</keyword>
<accession>A0A3E3EGF1</accession>
<dbReference type="GO" id="GO:0004609">
    <property type="term" value="F:phosphatidylserine decarboxylase activity"/>
    <property type="evidence" value="ECO:0007669"/>
    <property type="project" value="InterPro"/>
</dbReference>
<comment type="caution">
    <text evidence="5">The sequence shown here is derived from an EMBL/GenBank/DDBJ whole genome shotgun (WGS) entry which is preliminary data.</text>
</comment>
<organism evidence="5 6">
    <name type="scientific">Thomasclavelia ramosa</name>
    <dbReference type="NCBI Taxonomy" id="1547"/>
    <lineage>
        <taxon>Bacteria</taxon>
        <taxon>Bacillati</taxon>
        <taxon>Bacillota</taxon>
        <taxon>Erysipelotrichia</taxon>
        <taxon>Erysipelotrichales</taxon>
        <taxon>Coprobacillaceae</taxon>
        <taxon>Thomasclavelia</taxon>
    </lineage>
</organism>
<name>A0A3E3EGF1_9FIRM</name>
<proteinExistence type="predicted"/>
<dbReference type="AlphaFoldDB" id="A0A3E3EGF1"/>
<keyword evidence="1" id="KW-0210">Decarboxylase</keyword>
<dbReference type="PANTHER" id="PTHR10067:SF17">
    <property type="entry name" value="PHOSPHATIDYLSERINE DECARBOXYLASE PROENZYME 2"/>
    <property type="match status" value="1"/>
</dbReference>